<protein>
    <recommendedName>
        <fullName evidence="3">4Fe-4S ferredoxin-type domain-containing protein</fullName>
    </recommendedName>
</protein>
<feature type="region of interest" description="Disordered" evidence="2">
    <location>
        <begin position="755"/>
        <end position="810"/>
    </location>
</feature>
<dbReference type="SMART" id="SM00343">
    <property type="entry name" value="ZnF_C2HC"/>
    <property type="match status" value="3"/>
</dbReference>
<dbReference type="PANTHER" id="PTHR15093:SF1">
    <property type="entry name" value="PRKC APOPTOSIS WT1 REGULATOR PROTEIN"/>
    <property type="match status" value="1"/>
</dbReference>
<dbReference type="GO" id="GO:0005737">
    <property type="term" value="C:cytoplasm"/>
    <property type="evidence" value="ECO:0007669"/>
    <property type="project" value="TreeGrafter"/>
</dbReference>
<dbReference type="AlphaFoldDB" id="A0A4S2KTF2"/>
<dbReference type="InterPro" id="IPR017896">
    <property type="entry name" value="4Fe4S_Fe-S-bd"/>
</dbReference>
<feature type="compositionally biased region" description="Basic residues" evidence="2">
    <location>
        <begin position="680"/>
        <end position="699"/>
    </location>
</feature>
<dbReference type="EMBL" id="QBLH01001066">
    <property type="protein sequence ID" value="TGZ53313.1"/>
    <property type="molecule type" value="Genomic_DNA"/>
</dbReference>
<feature type="region of interest" description="Disordered" evidence="2">
    <location>
        <begin position="626"/>
        <end position="657"/>
    </location>
</feature>
<dbReference type="GO" id="GO:0006915">
    <property type="term" value="P:apoptotic process"/>
    <property type="evidence" value="ECO:0007669"/>
    <property type="project" value="InterPro"/>
</dbReference>
<accession>A0A4S2KTF2</accession>
<evidence type="ECO:0000259" key="3">
    <source>
        <dbReference type="PROSITE" id="PS51379"/>
    </source>
</evidence>
<dbReference type="GO" id="GO:0008270">
    <property type="term" value="F:zinc ion binding"/>
    <property type="evidence" value="ECO:0007669"/>
    <property type="project" value="InterPro"/>
</dbReference>
<dbReference type="PANTHER" id="PTHR15093">
    <property type="entry name" value="PROSTATE APOPTOSIS RESPONSE PROTEIN PAR-4"/>
    <property type="match status" value="1"/>
</dbReference>
<dbReference type="PROSITE" id="PS51379">
    <property type="entry name" value="4FE4S_FER_2"/>
    <property type="match status" value="1"/>
</dbReference>
<evidence type="ECO:0000256" key="1">
    <source>
        <dbReference type="SAM" id="Coils"/>
    </source>
</evidence>
<dbReference type="Proteomes" id="UP000310200">
    <property type="component" value="Unassembled WGS sequence"/>
</dbReference>
<evidence type="ECO:0000256" key="2">
    <source>
        <dbReference type="SAM" id="MobiDB-lite"/>
    </source>
</evidence>
<comment type="caution">
    <text evidence="4">The sequence shown here is derived from an EMBL/GenBank/DDBJ whole genome shotgun (WGS) entry which is preliminary data.</text>
</comment>
<evidence type="ECO:0000313" key="4">
    <source>
        <dbReference type="EMBL" id="TGZ53313.1"/>
    </source>
</evidence>
<dbReference type="InterPro" id="IPR001878">
    <property type="entry name" value="Znf_CCHC"/>
</dbReference>
<feature type="coiled-coil region" evidence="1">
    <location>
        <begin position="813"/>
        <end position="872"/>
    </location>
</feature>
<keyword evidence="1" id="KW-0175">Coiled coil</keyword>
<feature type="compositionally biased region" description="Polar residues" evidence="2">
    <location>
        <begin position="772"/>
        <end position="795"/>
    </location>
</feature>
<dbReference type="GO" id="GO:0043065">
    <property type="term" value="P:positive regulation of apoptotic process"/>
    <property type="evidence" value="ECO:0007669"/>
    <property type="project" value="TreeGrafter"/>
</dbReference>
<feature type="region of interest" description="Disordered" evidence="2">
    <location>
        <begin position="680"/>
        <end position="723"/>
    </location>
</feature>
<organism evidence="4 5">
    <name type="scientific">Temnothorax longispinosus</name>
    <dbReference type="NCBI Taxonomy" id="300112"/>
    <lineage>
        <taxon>Eukaryota</taxon>
        <taxon>Metazoa</taxon>
        <taxon>Ecdysozoa</taxon>
        <taxon>Arthropoda</taxon>
        <taxon>Hexapoda</taxon>
        <taxon>Insecta</taxon>
        <taxon>Pterygota</taxon>
        <taxon>Neoptera</taxon>
        <taxon>Endopterygota</taxon>
        <taxon>Hymenoptera</taxon>
        <taxon>Apocrita</taxon>
        <taxon>Aculeata</taxon>
        <taxon>Formicoidea</taxon>
        <taxon>Formicidae</taxon>
        <taxon>Myrmicinae</taxon>
        <taxon>Temnothorax</taxon>
    </lineage>
</organism>
<sequence length="872" mass="99120">MADNGIRTLDIFNKMDNFPPLSATGNSISRNWCAWKQKFLSFLQKEDAKELYKNQWTVILLMLIGPLGEAAYKNLSQNAHQTKDLATVLRELDIHFIFGLKKKQNSENIDKYVDNLMLVAIASNHGDPVSIVKEKIIEDIKNYNFTGKAMLLVQSKGENLVRYLQSMDLHQITLFWKQCEQLTLQKNSENVQRQPLFNSQFDEMKCSRCGTCHSRNRCPAHGVRCNNCKGYNHFTDNCKVKYVSDCTKCGTHHVQSRCLAFGELCTKCGKVNHFSWLCQVPVVKNCHRCGKDHAISMCPAQGRVCSRCNKPNHFEENFIATTILSYEVFPLPIPTLPAVCHLTYVYYASCSRQRWGRPSAVSQRLLAISSESRGDSADSPRNERRTCSADDDGAAAVAKAASTIIPICLPAAREHDDRYTPISRLRFSYAPVPADVYGRRSRRLTAVNPTFGVARESPDRQPRVSSGDPLDYLVPDCGFRLPTCARRASFFTYLGSFFFVLSFFRDLDFFFPKLSSRLLFLSLFLRRVLRDSSIDRALLKLPRTTCTRTVSTPAQVSHVTTYPLFRCPVVLRCSDITGMASSSVSQEDFDNDFELTSRRPRIRTARTRVVPARTGDVSSISFQKNTTDVEESQGVYDASSNPVLPTEHENPQSKPIIRKQDKRVTGRVFSVVSCLHRPTHINKGKQQRDRRKLREKRRSTGVVHLPSTESTGGSTGEDEEELSGTCLETKHNTHHNEFLDHELIEERNARIYTQRRNKSHSDLEADDEEFDSLNQSDSINQSDHGNHEPQTSVNATVRPRLPTPTGDNPHELIERAQEENRRLLSLLEDRDHKIMALEARLLKQQHELTLERDRLREENATLIRAMAALASN</sequence>
<feature type="domain" description="4Fe-4S ferredoxin-type" evidence="3">
    <location>
        <begin position="197"/>
        <end position="228"/>
    </location>
</feature>
<proteinExistence type="predicted"/>
<reference evidence="4 5" key="1">
    <citation type="journal article" date="2019" name="Philos. Trans. R. Soc. Lond., B, Biol. Sci.">
        <title>Ant behaviour and brain gene expression of defending hosts depend on the ecological success of the intruding social parasite.</title>
        <authorList>
            <person name="Kaur R."/>
            <person name="Stoldt M."/>
            <person name="Jongepier E."/>
            <person name="Feldmeyer B."/>
            <person name="Menzel F."/>
            <person name="Bornberg-Bauer E."/>
            <person name="Foitzik S."/>
        </authorList>
    </citation>
    <scope>NUCLEOTIDE SEQUENCE [LARGE SCALE GENOMIC DNA]</scope>
    <source>
        <tissue evidence="4">Whole body</tissue>
    </source>
</reference>
<dbReference type="GO" id="GO:0003676">
    <property type="term" value="F:nucleic acid binding"/>
    <property type="evidence" value="ECO:0007669"/>
    <property type="project" value="InterPro"/>
</dbReference>
<gene>
    <name evidence="4" type="ORF">DBV15_04316</name>
</gene>
<evidence type="ECO:0000313" key="5">
    <source>
        <dbReference type="Proteomes" id="UP000310200"/>
    </source>
</evidence>
<keyword evidence="5" id="KW-1185">Reference proteome</keyword>
<dbReference type="InterPro" id="IPR026117">
    <property type="entry name" value="Par-4"/>
</dbReference>
<name>A0A4S2KTF2_9HYME</name>